<dbReference type="AlphaFoldDB" id="A0AAV2KX61"/>
<sequence>MSVRRFCLNHQLQRKRHVTDAQLEIAITSSIEKDQEMLSLEDNTTKFCVSNLVCQVSQIGLGRVVQSWNAHRIPGRGIPNQLAAAGCPSRIPIELMADASEAAHMYEQELGSSLTWVSSFTRSIFI</sequence>
<name>A0AAV2KX61_KNICA</name>
<dbReference type="EMBL" id="OZ035842">
    <property type="protein sequence ID" value="CAL1594673.1"/>
    <property type="molecule type" value="Genomic_DNA"/>
</dbReference>
<evidence type="ECO:0000313" key="2">
    <source>
        <dbReference type="Proteomes" id="UP001497482"/>
    </source>
</evidence>
<protein>
    <submittedName>
        <fullName evidence="1">Uncharacterized protein</fullName>
    </submittedName>
</protein>
<dbReference type="Proteomes" id="UP001497482">
    <property type="component" value="Chromosome 20"/>
</dbReference>
<accession>A0AAV2KX61</accession>
<keyword evidence="2" id="KW-1185">Reference proteome</keyword>
<evidence type="ECO:0000313" key="1">
    <source>
        <dbReference type="EMBL" id="CAL1594673.1"/>
    </source>
</evidence>
<reference evidence="1 2" key="1">
    <citation type="submission" date="2024-04" db="EMBL/GenBank/DDBJ databases">
        <authorList>
            <person name="Waldvogel A.-M."/>
            <person name="Schoenle A."/>
        </authorList>
    </citation>
    <scope>NUCLEOTIDE SEQUENCE [LARGE SCALE GENOMIC DNA]</scope>
</reference>
<gene>
    <name evidence="1" type="ORF">KC01_LOCUS23624</name>
</gene>
<proteinExistence type="predicted"/>
<organism evidence="1 2">
    <name type="scientific">Knipowitschia caucasica</name>
    <name type="common">Caucasian dwarf goby</name>
    <name type="synonym">Pomatoschistus caucasicus</name>
    <dbReference type="NCBI Taxonomy" id="637954"/>
    <lineage>
        <taxon>Eukaryota</taxon>
        <taxon>Metazoa</taxon>
        <taxon>Chordata</taxon>
        <taxon>Craniata</taxon>
        <taxon>Vertebrata</taxon>
        <taxon>Euteleostomi</taxon>
        <taxon>Actinopterygii</taxon>
        <taxon>Neopterygii</taxon>
        <taxon>Teleostei</taxon>
        <taxon>Neoteleostei</taxon>
        <taxon>Acanthomorphata</taxon>
        <taxon>Gobiaria</taxon>
        <taxon>Gobiiformes</taxon>
        <taxon>Gobioidei</taxon>
        <taxon>Gobiidae</taxon>
        <taxon>Gobiinae</taxon>
        <taxon>Knipowitschia</taxon>
    </lineage>
</organism>